<dbReference type="PANTHER" id="PTHR30006">
    <property type="entry name" value="THIAMINE-BINDING PERIPLASMIC PROTEIN-RELATED"/>
    <property type="match status" value="1"/>
</dbReference>
<dbReference type="PANTHER" id="PTHR30006:SF2">
    <property type="entry name" value="ABC TRANSPORTER SUBSTRATE-BINDING PROTEIN"/>
    <property type="match status" value="1"/>
</dbReference>
<dbReference type="Proteomes" id="UP001596548">
    <property type="component" value="Unassembled WGS sequence"/>
</dbReference>
<feature type="chain" id="PRO_5045771764" evidence="2">
    <location>
        <begin position="23"/>
        <end position="375"/>
    </location>
</feature>
<evidence type="ECO:0000256" key="2">
    <source>
        <dbReference type="SAM" id="SignalP"/>
    </source>
</evidence>
<keyword evidence="1 2" id="KW-0732">Signal</keyword>
<dbReference type="PROSITE" id="PS51257">
    <property type="entry name" value="PROKAR_LIPOPROTEIN"/>
    <property type="match status" value="1"/>
</dbReference>
<protein>
    <submittedName>
        <fullName evidence="3">ABC transporter substrate-binding protein</fullName>
    </submittedName>
</protein>
<name>A0ABW2I377_9ACTN</name>
<dbReference type="Gene3D" id="3.40.190.10">
    <property type="entry name" value="Periplasmic binding protein-like II"/>
    <property type="match status" value="2"/>
</dbReference>
<dbReference type="Pfam" id="PF13343">
    <property type="entry name" value="SBP_bac_6"/>
    <property type="match status" value="1"/>
</dbReference>
<dbReference type="RefSeq" id="WP_378976617.1">
    <property type="nucleotide sequence ID" value="NZ_JBHTBJ010000049.1"/>
</dbReference>
<evidence type="ECO:0000313" key="4">
    <source>
        <dbReference type="Proteomes" id="UP001596548"/>
    </source>
</evidence>
<sequence length="375" mass="38666">MQILGRAAVALLAATTFASLSACSPPEKKSESNSSGAATATSAAGFGGMDALVAAAKKEGQLNVIALPPDWANYGEIIKAFGDKYGIKVNSAQPDGSSQDEINAANQLKGQAGAPDVFDLGGAVASANTAMFAPYQVATFADIPANLKDANGAWVNDYGGYMSIGYDSAKVPAPAAMADLLKPEYKGKVALNGDPTQAGAAFSGVMMASLGTGGSADDIAPGVDFFGKLKKAGNFLPVDPTSATVESGQTPVVIDWDYLNVAQGAKLKGKLDWKTVVPANAVLGSYYVQAINKDAPHPAAARLWEEFLYSDEGQNLWLSGGARPVRADAMQKAGTIDATAFAALPKAEGTPVFLTDEQTTKAKDYLAANWQKAIG</sequence>
<reference evidence="4" key="1">
    <citation type="journal article" date="2019" name="Int. J. Syst. Evol. Microbiol.">
        <title>The Global Catalogue of Microorganisms (GCM) 10K type strain sequencing project: providing services to taxonomists for standard genome sequencing and annotation.</title>
        <authorList>
            <consortium name="The Broad Institute Genomics Platform"/>
            <consortium name="The Broad Institute Genome Sequencing Center for Infectious Disease"/>
            <person name="Wu L."/>
            <person name="Ma J."/>
        </authorList>
    </citation>
    <scope>NUCLEOTIDE SEQUENCE [LARGE SCALE GENOMIC DNA]</scope>
    <source>
        <strain evidence="4">XZYJT-10</strain>
    </source>
</reference>
<comment type="caution">
    <text evidence="3">The sequence shown here is derived from an EMBL/GenBank/DDBJ whole genome shotgun (WGS) entry which is preliminary data.</text>
</comment>
<keyword evidence="4" id="KW-1185">Reference proteome</keyword>
<dbReference type="SUPFAM" id="SSF53850">
    <property type="entry name" value="Periplasmic binding protein-like II"/>
    <property type="match status" value="1"/>
</dbReference>
<evidence type="ECO:0000313" key="3">
    <source>
        <dbReference type="EMBL" id="MFC7279362.1"/>
    </source>
</evidence>
<proteinExistence type="predicted"/>
<accession>A0ABW2I377</accession>
<dbReference type="EMBL" id="JBHTBJ010000049">
    <property type="protein sequence ID" value="MFC7279362.1"/>
    <property type="molecule type" value="Genomic_DNA"/>
</dbReference>
<feature type="signal peptide" evidence="2">
    <location>
        <begin position="1"/>
        <end position="22"/>
    </location>
</feature>
<gene>
    <name evidence="3" type="ORF">ACFQS1_35820</name>
</gene>
<evidence type="ECO:0000256" key="1">
    <source>
        <dbReference type="ARBA" id="ARBA00022729"/>
    </source>
</evidence>
<organism evidence="3 4">
    <name type="scientific">Paractinoplanes rhizophilus</name>
    <dbReference type="NCBI Taxonomy" id="1416877"/>
    <lineage>
        <taxon>Bacteria</taxon>
        <taxon>Bacillati</taxon>
        <taxon>Actinomycetota</taxon>
        <taxon>Actinomycetes</taxon>
        <taxon>Micromonosporales</taxon>
        <taxon>Micromonosporaceae</taxon>
        <taxon>Paractinoplanes</taxon>
    </lineage>
</organism>